<reference evidence="4" key="1">
    <citation type="submission" date="2018-09" db="EMBL/GenBank/DDBJ databases">
        <title>Complete Genome Sequencing of Sulfolobus sp. JCM 16834.</title>
        <authorList>
            <person name="Kato S."/>
            <person name="Itoh T."/>
            <person name="Ohkuma M."/>
        </authorList>
    </citation>
    <scope>NUCLEOTIDE SEQUENCE [LARGE SCALE GENOMIC DNA]</scope>
    <source>
        <strain evidence="4">IC-007</strain>
    </source>
</reference>
<evidence type="ECO:0000313" key="3">
    <source>
        <dbReference type="Proteomes" id="UP000322983"/>
    </source>
</evidence>
<evidence type="ECO:0000313" key="1">
    <source>
        <dbReference type="EMBL" id="BBG24918.1"/>
    </source>
</evidence>
<evidence type="ECO:0000313" key="2">
    <source>
        <dbReference type="EMBL" id="BBG27703.1"/>
    </source>
</evidence>
<dbReference type="AlphaFoldDB" id="A0A510DY88"/>
<dbReference type="InterPro" id="IPR011009">
    <property type="entry name" value="Kinase-like_dom_sf"/>
</dbReference>
<dbReference type="EMBL" id="AP018929">
    <property type="protein sequence ID" value="BBG24918.1"/>
    <property type="molecule type" value="Genomic_DNA"/>
</dbReference>
<reference evidence="1 3" key="2">
    <citation type="journal article" date="2020" name="Int. J. Syst. Evol. Microbiol.">
        <title>Sulfuracidifex tepidarius gen. nov., sp. nov. and transfer of Sulfolobus metallicus Huber and Stetter 1992 to the genus Sulfuracidifex as Sulfuracidifex metallicus comb. nov.</title>
        <authorList>
            <person name="Itoh T."/>
            <person name="Miura T."/>
            <person name="Sakai H.D."/>
            <person name="Kato S."/>
            <person name="Ohkuma M."/>
            <person name="Takashina T."/>
        </authorList>
    </citation>
    <scope>NUCLEOTIDE SEQUENCE [LARGE SCALE GENOMIC DNA]</scope>
    <source>
        <strain evidence="1 3">IC-006</strain>
        <strain evidence="2">IC-007</strain>
    </source>
</reference>
<dbReference type="KEGG" id="step:IC006_2252"/>
<proteinExistence type="predicted"/>
<accession>A0A510DY88</accession>
<dbReference type="STRING" id="1294262.GCA_001316085_02202"/>
<accession>A0A510E586</accession>
<sequence length="56" mass="6324">MRDSVETARVKLMGWNFSVDPSLDYVIKQIVSVDPSKRPTAREVLNMIRGVNSTIC</sequence>
<evidence type="ECO:0008006" key="5">
    <source>
        <dbReference type="Google" id="ProtNLM"/>
    </source>
</evidence>
<dbReference type="Proteomes" id="UP000325030">
    <property type="component" value="Chromosome"/>
</dbReference>
<gene>
    <name evidence="1" type="ORF">IC006_2252</name>
    <name evidence="2" type="ORF">IC007_2257</name>
</gene>
<evidence type="ECO:0000313" key="4">
    <source>
        <dbReference type="Proteomes" id="UP000325030"/>
    </source>
</evidence>
<dbReference type="RefSeq" id="WP_156303796.1">
    <property type="nucleotide sequence ID" value="NZ_AP018929.1"/>
</dbReference>
<keyword evidence="3" id="KW-1185">Reference proteome</keyword>
<organism evidence="1 3">
    <name type="scientific">Sulfuracidifex tepidarius</name>
    <dbReference type="NCBI Taxonomy" id="1294262"/>
    <lineage>
        <taxon>Archaea</taxon>
        <taxon>Thermoproteota</taxon>
        <taxon>Thermoprotei</taxon>
        <taxon>Sulfolobales</taxon>
        <taxon>Sulfolobaceae</taxon>
        <taxon>Sulfuracidifex</taxon>
    </lineage>
</organism>
<dbReference type="Proteomes" id="UP000322983">
    <property type="component" value="Chromosome"/>
</dbReference>
<dbReference type="EMBL" id="AP018930">
    <property type="protein sequence ID" value="BBG27703.1"/>
    <property type="molecule type" value="Genomic_DNA"/>
</dbReference>
<dbReference type="SUPFAM" id="SSF56112">
    <property type="entry name" value="Protein kinase-like (PK-like)"/>
    <property type="match status" value="1"/>
</dbReference>
<protein>
    <recommendedName>
        <fullName evidence="5">Protein kinase domain-containing protein</fullName>
    </recommendedName>
</protein>
<dbReference type="GeneID" id="43938225"/>
<name>A0A510DY88_9CREN</name>